<name>A0AC35F2D8_9BILA</name>
<evidence type="ECO:0000313" key="2">
    <source>
        <dbReference type="WBParaSite" id="PS1159_v2.g12377.t1"/>
    </source>
</evidence>
<accession>A0AC35F2D8</accession>
<dbReference type="Proteomes" id="UP000887580">
    <property type="component" value="Unplaced"/>
</dbReference>
<protein>
    <submittedName>
        <fullName evidence="2">Major facilitator superfamily (MFS) profile domain-containing protein</fullName>
    </submittedName>
</protein>
<dbReference type="WBParaSite" id="PS1159_v2.g12377.t1">
    <property type="protein sequence ID" value="PS1159_v2.g12377.t1"/>
    <property type="gene ID" value="PS1159_v2.g12377"/>
</dbReference>
<proteinExistence type="predicted"/>
<sequence length="421" mass="46740">MTDNYGRKFSLVLANIVSLIGTILCTAAIGIKMPELLFFGRIVASSSCGVSFITLILFLQETTSTEMRGFYRGARQNYDDIINNILKESDEKMDMPLMRALKDVLYQPHLRKALILGIMSLQLIVGIYPILYLSTDILETHFSNEMAQYASFAFIIANFSASIIGTFWVDRFGRRPMMIGAGILNTFCLILYLIFDRLAAGLNSNYRYGCVGSLIGFGITYGGALGPIAYFITSELAAQRYRSLIQSMVFGINTLINFAFSFITLPLYQLMSAWSFLPLFILPSFISLFYLYHNLPETKGKEIHEIVSQMIATEKFNLDSKYKNKRNTSISTLSHSFKTFPSTSSSTISSSSSSSSSAAEDNDSEAGGECGGRKEAIYYKTAKATRDYSKNAPAYFCSALPIIGVNSNNLQNAGTNYKIKP</sequence>
<organism evidence="1 2">
    <name type="scientific">Panagrolaimus sp. PS1159</name>
    <dbReference type="NCBI Taxonomy" id="55785"/>
    <lineage>
        <taxon>Eukaryota</taxon>
        <taxon>Metazoa</taxon>
        <taxon>Ecdysozoa</taxon>
        <taxon>Nematoda</taxon>
        <taxon>Chromadorea</taxon>
        <taxon>Rhabditida</taxon>
        <taxon>Tylenchina</taxon>
        <taxon>Panagrolaimomorpha</taxon>
        <taxon>Panagrolaimoidea</taxon>
        <taxon>Panagrolaimidae</taxon>
        <taxon>Panagrolaimus</taxon>
    </lineage>
</organism>
<reference evidence="2" key="1">
    <citation type="submission" date="2022-11" db="UniProtKB">
        <authorList>
            <consortium name="WormBaseParasite"/>
        </authorList>
    </citation>
    <scope>IDENTIFICATION</scope>
</reference>
<evidence type="ECO:0000313" key="1">
    <source>
        <dbReference type="Proteomes" id="UP000887580"/>
    </source>
</evidence>